<feature type="compositionally biased region" description="Basic and acidic residues" evidence="1">
    <location>
        <begin position="58"/>
        <end position="71"/>
    </location>
</feature>
<reference evidence="3 4" key="1">
    <citation type="submission" date="2016-10" db="EMBL/GenBank/DDBJ databases">
        <authorList>
            <person name="de Groot N.N."/>
        </authorList>
    </citation>
    <scope>NUCLEOTIDE SEQUENCE [LARGE SCALE GENOMIC DNA]</scope>
    <source>
        <strain evidence="3 4">Z108</strain>
    </source>
</reference>
<organism evidence="3 4">
    <name type="scientific">Selenomonas ruminantium</name>
    <dbReference type="NCBI Taxonomy" id="971"/>
    <lineage>
        <taxon>Bacteria</taxon>
        <taxon>Bacillati</taxon>
        <taxon>Bacillota</taxon>
        <taxon>Negativicutes</taxon>
        <taxon>Selenomonadales</taxon>
        <taxon>Selenomonadaceae</taxon>
        <taxon>Selenomonas</taxon>
    </lineage>
</organism>
<feature type="compositionally biased region" description="Basic and acidic residues" evidence="1">
    <location>
        <begin position="1"/>
        <end position="18"/>
    </location>
</feature>
<feature type="region of interest" description="Disordered" evidence="1">
    <location>
        <begin position="144"/>
        <end position="214"/>
    </location>
</feature>
<accession>A0A1I3HYE6</accession>
<keyword evidence="2" id="KW-0472">Membrane</keyword>
<name>A0A1I3HYE6_SELRU</name>
<evidence type="ECO:0000256" key="1">
    <source>
        <dbReference type="SAM" id="MobiDB-lite"/>
    </source>
</evidence>
<evidence type="ECO:0000313" key="3">
    <source>
        <dbReference type="EMBL" id="SFI40662.1"/>
    </source>
</evidence>
<dbReference type="EMBL" id="FOQK01000035">
    <property type="protein sequence ID" value="SFI40662.1"/>
    <property type="molecule type" value="Genomic_DNA"/>
</dbReference>
<dbReference type="AlphaFoldDB" id="A0A1I3HYE6"/>
<proteinExistence type="predicted"/>
<feature type="compositionally biased region" description="Basic and acidic residues" evidence="1">
    <location>
        <begin position="144"/>
        <end position="170"/>
    </location>
</feature>
<gene>
    <name evidence="3" type="ORF">SAMN04487861_13525</name>
</gene>
<sequence length="281" mass="30996">MKNEDLDKTQYMRPEDMQPVKAARQPGLSDTQELPPVDDALGIKPAFPQGRPGGNVRELARDGSGHEEGKAKPKKFLTAGRKKALCLAGGFAAALFIGFMIAGYSQEHSDKQQARQVQEQQLKDKEQKLAGQEADLKARREQLEKQKRDLQEQQRQLEEQSSRAKGRNEQLGDSAPGSALGRLVDKVTGKEAERQRQIEQNKQQSAESDTQAADVRKSIDEAQKMIDDVNDKLDSVAAMKQEASQLKDKAAAAYAENKGTIDEAIRYAKIGAGMLESLLSH</sequence>
<feature type="compositionally biased region" description="Polar residues" evidence="1">
    <location>
        <begin position="200"/>
        <end position="211"/>
    </location>
</feature>
<dbReference type="RefSeq" id="WP_075445735.1">
    <property type="nucleotide sequence ID" value="NZ_FOQK01000035.1"/>
</dbReference>
<evidence type="ECO:0000313" key="4">
    <source>
        <dbReference type="Proteomes" id="UP000183639"/>
    </source>
</evidence>
<feature type="region of interest" description="Disordered" evidence="1">
    <location>
        <begin position="1"/>
        <end position="74"/>
    </location>
</feature>
<evidence type="ECO:0000256" key="2">
    <source>
        <dbReference type="SAM" id="Phobius"/>
    </source>
</evidence>
<keyword evidence="2" id="KW-0812">Transmembrane</keyword>
<keyword evidence="2" id="KW-1133">Transmembrane helix</keyword>
<protein>
    <submittedName>
        <fullName evidence="3">Uncharacterized protein</fullName>
    </submittedName>
</protein>
<dbReference type="OrthoDB" id="1664726at2"/>
<feature type="transmembrane region" description="Helical" evidence="2">
    <location>
        <begin position="84"/>
        <end position="104"/>
    </location>
</feature>
<dbReference type="Proteomes" id="UP000183639">
    <property type="component" value="Unassembled WGS sequence"/>
</dbReference>
<feature type="compositionally biased region" description="Basic and acidic residues" evidence="1">
    <location>
        <begin position="183"/>
        <end position="199"/>
    </location>
</feature>